<sequence length="447" mass="50622">MTVSMEDNPAFNRIPSWVKAKLRPQAIDIIQKVYDWIETECIPAEAVYKAQVAKDHWKTPAVMHELRKKAKSAGLFNLFLPDHFEESPGLTNLEYSCCAEIMGRCYWAAQTMNCHAPETGNIELLAKYCTPEQKEKWLKPLMEGSMASAYSMTEPDVASSDATQIGISMKIEGDTVVINGRKLYGNAQWNDEMGIYILMGCSDPTNPNRWRRHTTLIVPSKTPGLKMKRNLTIMGYDHAPEGHGEYVYENVRVPVENIILGPGRAFEIAQGRLGPGRIHHCMRLIGQTERAYELALIRAIDPRKKPRGKLIGEFDSNIERLAQMRLELDAMRLVVLNAADVMDTQGNKAGKYAIAQSKILIPNMAVRIIDECMQMYGGQGLTQHTVLPEMWTYARFVRVADGPDAAHRHQVGRDQLKTAPAFKARFDGYETRRKELCEKWGIEFETF</sequence>
<dbReference type="InterPro" id="IPR006091">
    <property type="entry name" value="Acyl-CoA_Oxase/DH_mid-dom"/>
</dbReference>
<evidence type="ECO:0000256" key="1">
    <source>
        <dbReference type="ARBA" id="ARBA00001974"/>
    </source>
</evidence>
<dbReference type="PANTHER" id="PTHR48083:SF11">
    <property type="entry name" value="ACYL-COA DEHYDROGENASE_OXIDASE C-TERMINAL DOMAIN-CONTAINING PROTEIN"/>
    <property type="match status" value="1"/>
</dbReference>
<dbReference type="Gene3D" id="2.40.110.10">
    <property type="entry name" value="Butyryl-CoA Dehydrogenase, subunit A, domain 2"/>
    <property type="match status" value="1"/>
</dbReference>
<dbReference type="SUPFAM" id="SSF47203">
    <property type="entry name" value="Acyl-CoA dehydrogenase C-terminal domain-like"/>
    <property type="match status" value="1"/>
</dbReference>
<dbReference type="InterPro" id="IPR046373">
    <property type="entry name" value="Acyl-CoA_Oxase/DH_mid-dom_sf"/>
</dbReference>
<dbReference type="OrthoDB" id="434771at2759"/>
<dbReference type="PANTHER" id="PTHR48083">
    <property type="entry name" value="MEDIUM-CHAIN SPECIFIC ACYL-COA DEHYDROGENASE, MITOCHONDRIAL-RELATED"/>
    <property type="match status" value="1"/>
</dbReference>
<feature type="domain" description="Acyl-CoA oxidase/dehydrogenase middle" evidence="8">
    <location>
        <begin position="149"/>
        <end position="251"/>
    </location>
</feature>
<protein>
    <submittedName>
        <fullName evidence="10">Acyl-CoA dehydrogenase NM domain-like protein</fullName>
    </submittedName>
</protein>
<keyword evidence="11" id="KW-1185">Reference proteome</keyword>
<evidence type="ECO:0000313" key="11">
    <source>
        <dbReference type="Proteomes" id="UP000799772"/>
    </source>
</evidence>
<reference evidence="10" key="1">
    <citation type="journal article" date="2020" name="Stud. Mycol.">
        <title>101 Dothideomycetes genomes: a test case for predicting lifestyles and emergence of pathogens.</title>
        <authorList>
            <person name="Haridas S."/>
            <person name="Albert R."/>
            <person name="Binder M."/>
            <person name="Bloem J."/>
            <person name="Labutti K."/>
            <person name="Salamov A."/>
            <person name="Andreopoulos B."/>
            <person name="Baker S."/>
            <person name="Barry K."/>
            <person name="Bills G."/>
            <person name="Bluhm B."/>
            <person name="Cannon C."/>
            <person name="Castanera R."/>
            <person name="Culley D."/>
            <person name="Daum C."/>
            <person name="Ezra D."/>
            <person name="Gonzalez J."/>
            <person name="Henrissat B."/>
            <person name="Kuo A."/>
            <person name="Liang C."/>
            <person name="Lipzen A."/>
            <person name="Lutzoni F."/>
            <person name="Magnuson J."/>
            <person name="Mondo S."/>
            <person name="Nolan M."/>
            <person name="Ohm R."/>
            <person name="Pangilinan J."/>
            <person name="Park H.-J."/>
            <person name="Ramirez L."/>
            <person name="Alfaro M."/>
            <person name="Sun H."/>
            <person name="Tritt A."/>
            <person name="Yoshinaga Y."/>
            <person name="Zwiers L.-H."/>
            <person name="Turgeon B."/>
            <person name="Goodwin S."/>
            <person name="Spatafora J."/>
            <person name="Crous P."/>
            <person name="Grigoriev I."/>
        </authorList>
    </citation>
    <scope>NUCLEOTIDE SEQUENCE</scope>
    <source>
        <strain evidence="10">CBS 133067</strain>
    </source>
</reference>
<gene>
    <name evidence="10" type="ORF">NA57DRAFT_47552</name>
</gene>
<comment type="caution">
    <text evidence="10">The sequence shown here is derived from an EMBL/GenBank/DDBJ whole genome shotgun (WGS) entry which is preliminary data.</text>
</comment>
<evidence type="ECO:0000256" key="4">
    <source>
        <dbReference type="ARBA" id="ARBA00022827"/>
    </source>
</evidence>
<dbReference type="GO" id="GO:0005737">
    <property type="term" value="C:cytoplasm"/>
    <property type="evidence" value="ECO:0007669"/>
    <property type="project" value="TreeGrafter"/>
</dbReference>
<dbReference type="InterPro" id="IPR009100">
    <property type="entry name" value="AcylCoA_DH/oxidase_NM_dom_sf"/>
</dbReference>
<feature type="domain" description="Acyl-CoA dehydrogenase/oxidase C-terminal" evidence="7">
    <location>
        <begin position="266"/>
        <end position="414"/>
    </location>
</feature>
<evidence type="ECO:0000256" key="5">
    <source>
        <dbReference type="ARBA" id="ARBA00023002"/>
    </source>
</evidence>
<comment type="similarity">
    <text evidence="2 6">Belongs to the acyl-CoA dehydrogenase family.</text>
</comment>
<dbReference type="Pfam" id="PF02771">
    <property type="entry name" value="Acyl-CoA_dh_N"/>
    <property type="match status" value="1"/>
</dbReference>
<dbReference type="GO" id="GO:0003995">
    <property type="term" value="F:acyl-CoA dehydrogenase activity"/>
    <property type="evidence" value="ECO:0007669"/>
    <property type="project" value="TreeGrafter"/>
</dbReference>
<comment type="cofactor">
    <cofactor evidence="1 6">
        <name>FAD</name>
        <dbReference type="ChEBI" id="CHEBI:57692"/>
    </cofactor>
</comment>
<evidence type="ECO:0000256" key="2">
    <source>
        <dbReference type="ARBA" id="ARBA00009347"/>
    </source>
</evidence>
<evidence type="ECO:0000259" key="7">
    <source>
        <dbReference type="Pfam" id="PF00441"/>
    </source>
</evidence>
<dbReference type="InterPro" id="IPR036250">
    <property type="entry name" value="AcylCo_DH-like_C"/>
</dbReference>
<evidence type="ECO:0000256" key="3">
    <source>
        <dbReference type="ARBA" id="ARBA00022630"/>
    </source>
</evidence>
<evidence type="ECO:0000259" key="8">
    <source>
        <dbReference type="Pfam" id="PF02770"/>
    </source>
</evidence>
<feature type="domain" description="Acyl-CoA dehydrogenase/oxidase N-terminal" evidence="9">
    <location>
        <begin position="31"/>
        <end position="144"/>
    </location>
</feature>
<dbReference type="Pfam" id="PF00441">
    <property type="entry name" value="Acyl-CoA_dh_1"/>
    <property type="match status" value="1"/>
</dbReference>
<keyword evidence="3 6" id="KW-0285">Flavoprotein</keyword>
<proteinExistence type="inferred from homology"/>
<dbReference type="GO" id="GO:0050660">
    <property type="term" value="F:flavin adenine dinucleotide binding"/>
    <property type="evidence" value="ECO:0007669"/>
    <property type="project" value="InterPro"/>
</dbReference>
<dbReference type="SUPFAM" id="SSF56645">
    <property type="entry name" value="Acyl-CoA dehydrogenase NM domain-like"/>
    <property type="match status" value="1"/>
</dbReference>
<keyword evidence="4 6" id="KW-0274">FAD</keyword>
<dbReference type="InterPro" id="IPR009075">
    <property type="entry name" value="AcylCo_DH/oxidase_C"/>
</dbReference>
<dbReference type="GO" id="GO:0033539">
    <property type="term" value="P:fatty acid beta-oxidation using acyl-CoA dehydrogenase"/>
    <property type="evidence" value="ECO:0007669"/>
    <property type="project" value="TreeGrafter"/>
</dbReference>
<dbReference type="InterPro" id="IPR013786">
    <property type="entry name" value="AcylCoA_DH/ox_N"/>
</dbReference>
<organism evidence="10 11">
    <name type="scientific">Rhizodiscina lignyota</name>
    <dbReference type="NCBI Taxonomy" id="1504668"/>
    <lineage>
        <taxon>Eukaryota</taxon>
        <taxon>Fungi</taxon>
        <taxon>Dikarya</taxon>
        <taxon>Ascomycota</taxon>
        <taxon>Pezizomycotina</taxon>
        <taxon>Dothideomycetes</taxon>
        <taxon>Pleosporomycetidae</taxon>
        <taxon>Aulographales</taxon>
        <taxon>Rhizodiscinaceae</taxon>
        <taxon>Rhizodiscina</taxon>
    </lineage>
</organism>
<keyword evidence="5 6" id="KW-0560">Oxidoreductase</keyword>
<name>A0A9P4I8R9_9PEZI</name>
<evidence type="ECO:0000259" key="9">
    <source>
        <dbReference type="Pfam" id="PF02771"/>
    </source>
</evidence>
<evidence type="ECO:0000256" key="6">
    <source>
        <dbReference type="RuleBase" id="RU362125"/>
    </source>
</evidence>
<dbReference type="Gene3D" id="1.10.540.10">
    <property type="entry name" value="Acyl-CoA dehydrogenase/oxidase, N-terminal domain"/>
    <property type="match status" value="1"/>
</dbReference>
<dbReference type="EMBL" id="ML978136">
    <property type="protein sequence ID" value="KAF2093841.1"/>
    <property type="molecule type" value="Genomic_DNA"/>
</dbReference>
<dbReference type="InterPro" id="IPR050741">
    <property type="entry name" value="Acyl-CoA_dehydrogenase"/>
</dbReference>
<dbReference type="AlphaFoldDB" id="A0A9P4I8R9"/>
<dbReference type="Proteomes" id="UP000799772">
    <property type="component" value="Unassembled WGS sequence"/>
</dbReference>
<dbReference type="Gene3D" id="1.20.140.10">
    <property type="entry name" value="Butyryl-CoA Dehydrogenase, subunit A, domain 3"/>
    <property type="match status" value="1"/>
</dbReference>
<dbReference type="Pfam" id="PF02770">
    <property type="entry name" value="Acyl-CoA_dh_M"/>
    <property type="match status" value="1"/>
</dbReference>
<evidence type="ECO:0000313" key="10">
    <source>
        <dbReference type="EMBL" id="KAF2093841.1"/>
    </source>
</evidence>
<accession>A0A9P4I8R9</accession>
<dbReference type="InterPro" id="IPR037069">
    <property type="entry name" value="AcylCoA_DH/ox_N_sf"/>
</dbReference>